<dbReference type="Pfam" id="PF03232">
    <property type="entry name" value="COQ7"/>
    <property type="match status" value="1"/>
</dbReference>
<dbReference type="GO" id="GO:0008682">
    <property type="term" value="F:3-demethoxyubiquinol 3-hydroxylase activity"/>
    <property type="evidence" value="ECO:0007669"/>
    <property type="project" value="UniProtKB-EC"/>
</dbReference>
<evidence type="ECO:0000256" key="8">
    <source>
        <dbReference type="HAMAP-Rule" id="MF_03194"/>
    </source>
</evidence>
<comment type="cofactor">
    <cofactor evidence="8">
        <name>Fe cation</name>
        <dbReference type="ChEBI" id="CHEBI:24875"/>
    </cofactor>
    <text evidence="8">Binds 2 iron ions per subunit.</text>
</comment>
<dbReference type="GO" id="GO:0031314">
    <property type="term" value="C:extrinsic component of mitochondrial inner membrane"/>
    <property type="evidence" value="ECO:0007669"/>
    <property type="project" value="UniProtKB-UniRule"/>
</dbReference>
<feature type="binding site" evidence="8">
    <location>
        <position position="126"/>
    </location>
    <ligand>
        <name>Fe cation</name>
        <dbReference type="ChEBI" id="CHEBI:24875"/>
        <label>2</label>
    </ligand>
</feature>
<gene>
    <name evidence="8" type="primary">COQ7</name>
    <name evidence="9" type="ORF">CcCBS67573_g00778</name>
</gene>
<feature type="binding site" evidence="8">
    <location>
        <position position="43"/>
    </location>
    <ligand>
        <name>Fe cation</name>
        <dbReference type="ChEBI" id="CHEBI:24875"/>
        <label>1</label>
    </ligand>
</feature>
<comment type="catalytic activity">
    <reaction evidence="8">
        <text>a 5-methoxy-2-methyl-3-(all-trans-polyprenyl)benzene-1,4-diol + AH2 + O2 = a 3-demethylubiquinol + A + H2O</text>
        <dbReference type="Rhea" id="RHEA:50908"/>
        <dbReference type="Rhea" id="RHEA-COMP:10859"/>
        <dbReference type="Rhea" id="RHEA-COMP:10914"/>
        <dbReference type="ChEBI" id="CHEBI:13193"/>
        <dbReference type="ChEBI" id="CHEBI:15377"/>
        <dbReference type="ChEBI" id="CHEBI:15379"/>
        <dbReference type="ChEBI" id="CHEBI:17499"/>
        <dbReference type="ChEBI" id="CHEBI:84167"/>
        <dbReference type="ChEBI" id="CHEBI:84422"/>
        <dbReference type="EC" id="1.14.99.60"/>
    </reaction>
</comment>
<feature type="binding site" evidence="8">
    <location>
        <position position="166"/>
    </location>
    <ligand>
        <name>Fe cation</name>
        <dbReference type="ChEBI" id="CHEBI:24875"/>
        <label>2</label>
    </ligand>
</feature>
<evidence type="ECO:0000256" key="6">
    <source>
        <dbReference type="ARBA" id="ARBA00023033"/>
    </source>
</evidence>
<dbReference type="GO" id="GO:0046872">
    <property type="term" value="F:metal ion binding"/>
    <property type="evidence" value="ECO:0007669"/>
    <property type="project" value="UniProtKB-KW"/>
</dbReference>
<evidence type="ECO:0000313" key="9">
    <source>
        <dbReference type="EMBL" id="TPX77982.1"/>
    </source>
</evidence>
<name>A0A507FNY4_9FUNG</name>
<dbReference type="AlphaFoldDB" id="A0A507FNY4"/>
<dbReference type="UniPathway" id="UPA00232"/>
<dbReference type="EC" id="1.14.99.60" evidence="8"/>
<comment type="similarity">
    <text evidence="8">Belongs to the COQ7 family.</text>
</comment>
<organism evidence="9 10">
    <name type="scientific">Chytriomyces confervae</name>
    <dbReference type="NCBI Taxonomy" id="246404"/>
    <lineage>
        <taxon>Eukaryota</taxon>
        <taxon>Fungi</taxon>
        <taxon>Fungi incertae sedis</taxon>
        <taxon>Chytridiomycota</taxon>
        <taxon>Chytridiomycota incertae sedis</taxon>
        <taxon>Chytridiomycetes</taxon>
        <taxon>Chytridiales</taxon>
        <taxon>Chytriomycetaceae</taxon>
        <taxon>Chytriomyces</taxon>
    </lineage>
</organism>
<keyword evidence="3 8" id="KW-0479">Metal-binding</keyword>
<keyword evidence="4 8" id="KW-0560">Oxidoreductase</keyword>
<dbReference type="GO" id="GO:0016709">
    <property type="term" value="F:oxidoreductase activity, acting on paired donors, with incorporation or reduction of molecular oxygen, NAD(P)H as one donor, and incorporation of one atom of oxygen"/>
    <property type="evidence" value="ECO:0007669"/>
    <property type="project" value="UniProtKB-UniRule"/>
</dbReference>
<evidence type="ECO:0000313" key="10">
    <source>
        <dbReference type="Proteomes" id="UP000320333"/>
    </source>
</evidence>
<protein>
    <recommendedName>
        <fullName evidence="8">5-demethoxyubiquinone hydroxylase, mitochondrial</fullName>
        <shortName evidence="8">DMQ hydroxylase</shortName>
        <ecNumber evidence="8">1.14.99.60</ecNumber>
    </recommendedName>
    <alternativeName>
        <fullName evidence="8">Ubiquinone biosynthesis monooxygenase COQ7</fullName>
    </alternativeName>
</protein>
<dbReference type="OrthoDB" id="275371at2759"/>
<comment type="function">
    <text evidence="8">Catalyzes the hydroxylation of 2-polyprenyl-3-methyl-6-methoxy-1,4-benzoquinol (DMQH2) during ubiquinone biosynthesis. Has also a structural role in the COQ enzyme complex, stabilizing other COQ polypeptides.</text>
</comment>
<dbReference type="Proteomes" id="UP000320333">
    <property type="component" value="Unassembled WGS sequence"/>
</dbReference>
<feature type="binding site" evidence="8">
    <location>
        <position position="74"/>
    </location>
    <ligand>
        <name>Fe cation</name>
        <dbReference type="ChEBI" id="CHEBI:24875"/>
        <label>1</label>
    </ligand>
</feature>
<evidence type="ECO:0000256" key="7">
    <source>
        <dbReference type="ARBA" id="ARBA00023136"/>
    </source>
</evidence>
<feature type="binding site" evidence="8">
    <location>
        <position position="77"/>
    </location>
    <ligand>
        <name>Fe cation</name>
        <dbReference type="ChEBI" id="CHEBI:24875"/>
        <label>1</label>
    </ligand>
</feature>
<dbReference type="InterPro" id="IPR009078">
    <property type="entry name" value="Ferritin-like_SF"/>
</dbReference>
<keyword evidence="8" id="KW-0496">Mitochondrion</keyword>
<reference evidence="9 10" key="1">
    <citation type="journal article" date="2019" name="Sci. Rep.">
        <title>Comparative genomics of chytrid fungi reveal insights into the obligate biotrophic and pathogenic lifestyle of Synchytrium endobioticum.</title>
        <authorList>
            <person name="van de Vossenberg B.T.L.H."/>
            <person name="Warris S."/>
            <person name="Nguyen H.D.T."/>
            <person name="van Gent-Pelzer M.P.E."/>
            <person name="Joly D.L."/>
            <person name="van de Geest H.C."/>
            <person name="Bonants P.J.M."/>
            <person name="Smith D.S."/>
            <person name="Levesque C.A."/>
            <person name="van der Lee T.A.J."/>
        </authorList>
    </citation>
    <scope>NUCLEOTIDE SEQUENCE [LARGE SCALE GENOMIC DNA]</scope>
    <source>
        <strain evidence="9 10">CBS 675.73</strain>
    </source>
</reference>
<dbReference type="SUPFAM" id="SSF47240">
    <property type="entry name" value="Ferritin-like"/>
    <property type="match status" value="1"/>
</dbReference>
<comment type="subunit">
    <text evidence="8">Component of a multi-subunit COQ enzyme complex, composed of at least COQ3, COQ4, COQ5, COQ6, COQ7 and COQ9.</text>
</comment>
<keyword evidence="8" id="KW-0999">Mitochondrion inner membrane</keyword>
<feature type="binding site" evidence="8">
    <location>
        <position position="74"/>
    </location>
    <ligand>
        <name>Fe cation</name>
        <dbReference type="ChEBI" id="CHEBI:24875"/>
        <label>2</label>
    </ligand>
</feature>
<feature type="binding site" evidence="8">
    <location>
        <position position="163"/>
    </location>
    <ligand>
        <name>Fe cation</name>
        <dbReference type="ChEBI" id="CHEBI:24875"/>
        <label>1</label>
    </ligand>
</feature>
<evidence type="ECO:0000256" key="3">
    <source>
        <dbReference type="ARBA" id="ARBA00022723"/>
    </source>
</evidence>
<dbReference type="GO" id="GO:0006744">
    <property type="term" value="P:ubiquinone biosynthetic process"/>
    <property type="evidence" value="ECO:0007669"/>
    <property type="project" value="UniProtKB-UniRule"/>
</dbReference>
<evidence type="ECO:0000256" key="5">
    <source>
        <dbReference type="ARBA" id="ARBA00023004"/>
    </source>
</evidence>
<dbReference type="PANTHER" id="PTHR11237">
    <property type="entry name" value="COENZYME Q10 BIOSYNTHESIS PROTEIN 7"/>
    <property type="match status" value="1"/>
</dbReference>
<keyword evidence="10" id="KW-1185">Reference proteome</keyword>
<dbReference type="PANTHER" id="PTHR11237:SF4">
    <property type="entry name" value="5-DEMETHOXYUBIQUINONE HYDROXYLASE, MITOCHONDRIAL"/>
    <property type="match status" value="1"/>
</dbReference>
<proteinExistence type="inferred from homology"/>
<comment type="pathway">
    <text evidence="1 8">Cofactor biosynthesis; ubiquinone biosynthesis.</text>
</comment>
<keyword evidence="5 8" id="KW-0408">Iron</keyword>
<feature type="binding site" evidence="8">
    <location>
        <position position="163"/>
    </location>
    <ligand>
        <name>Fe cation</name>
        <dbReference type="ChEBI" id="CHEBI:24875"/>
        <label>2</label>
    </ligand>
</feature>
<comment type="caution">
    <text evidence="9">The sequence shown here is derived from an EMBL/GenBank/DDBJ whole genome shotgun (WGS) entry which is preliminary data.</text>
</comment>
<dbReference type="HAMAP" id="MF_01658">
    <property type="entry name" value="COQ7"/>
    <property type="match status" value="1"/>
</dbReference>
<sequence length="202" mass="22613">MQSLRRIPFVAARAYSTRPPTSQVSHEQLQSIKSMLRVDHAGELAADAIYKGQLATLPRNSPMRATIEHMHEQEKVHLQILNTLVSNNRVRPSVFYPVWYAMGYALGAGTGMMGEKAAMMCTEVVEDVIGVHYNDQIRELVKISDNENAKNLAQVIKVLRDEELDHLNTAMDNHAKEAVLYDPLSLIIRTGCKAAIQVASRF</sequence>
<keyword evidence="7 8" id="KW-0472">Membrane</keyword>
<comment type="subcellular location">
    <subcellularLocation>
        <location evidence="8">Mitochondrion inner membrane</location>
        <topology evidence="8">Peripheral membrane protein</topology>
        <orientation evidence="8">Matrix side</orientation>
    </subcellularLocation>
</comment>
<dbReference type="InterPro" id="IPR011566">
    <property type="entry name" value="Ubq_synth_Coq7"/>
</dbReference>
<dbReference type="STRING" id="246404.A0A507FNY4"/>
<evidence type="ECO:0000256" key="1">
    <source>
        <dbReference type="ARBA" id="ARBA00004749"/>
    </source>
</evidence>
<accession>A0A507FNY4</accession>
<evidence type="ECO:0000256" key="2">
    <source>
        <dbReference type="ARBA" id="ARBA00022688"/>
    </source>
</evidence>
<dbReference type="EMBL" id="QEAP01000011">
    <property type="protein sequence ID" value="TPX77982.1"/>
    <property type="molecule type" value="Genomic_DNA"/>
</dbReference>
<dbReference type="CDD" id="cd01042">
    <property type="entry name" value="DMQH"/>
    <property type="match status" value="1"/>
</dbReference>
<keyword evidence="2 8" id="KW-0831">Ubiquinone biosynthesis</keyword>
<keyword evidence="6 8" id="KW-0503">Monooxygenase</keyword>
<evidence type="ECO:0000256" key="4">
    <source>
        <dbReference type="ARBA" id="ARBA00023002"/>
    </source>
</evidence>